<dbReference type="EMBL" id="BSTI01000019">
    <property type="protein sequence ID" value="GLY69887.1"/>
    <property type="molecule type" value="Genomic_DNA"/>
</dbReference>
<keyword evidence="2" id="KW-0378">Hydrolase</keyword>
<dbReference type="InterPro" id="IPR032466">
    <property type="entry name" value="Metal_Hydrolase"/>
</dbReference>
<dbReference type="PANTHER" id="PTHR43135">
    <property type="entry name" value="ALPHA-D-RIBOSE 1-METHYLPHOSPHONATE 5-TRIPHOSPHATE DIPHOSPHATASE"/>
    <property type="match status" value="1"/>
</dbReference>
<proteinExistence type="predicted"/>
<dbReference type="SUPFAM" id="SSF51556">
    <property type="entry name" value="Metallo-dependent hydrolases"/>
    <property type="match status" value="1"/>
</dbReference>
<evidence type="ECO:0000259" key="5">
    <source>
        <dbReference type="Pfam" id="PF22039"/>
    </source>
</evidence>
<dbReference type="Gene3D" id="3.20.20.140">
    <property type="entry name" value="Metal-dependent hydrolases"/>
    <property type="match status" value="1"/>
</dbReference>
<reference evidence="6" key="1">
    <citation type="submission" date="2023-03" db="EMBL/GenBank/DDBJ databases">
        <title>Amycolatopsis taiwanensis NBRC 103393.</title>
        <authorList>
            <person name="Ichikawa N."/>
            <person name="Sato H."/>
            <person name="Tonouchi N."/>
        </authorList>
    </citation>
    <scope>NUCLEOTIDE SEQUENCE</scope>
    <source>
        <strain evidence="6">NBRC 103393</strain>
    </source>
</reference>
<feature type="domain" description="Aminodeoxyfutalosine deaminase/Imidazolonepropionase-like composite" evidence="5">
    <location>
        <begin position="3"/>
        <end position="25"/>
    </location>
</feature>
<dbReference type="GO" id="GO:0046872">
    <property type="term" value="F:metal ion binding"/>
    <property type="evidence" value="ECO:0007669"/>
    <property type="project" value="UniProtKB-KW"/>
</dbReference>
<dbReference type="AlphaFoldDB" id="A0A9W6R989"/>
<evidence type="ECO:0000256" key="1">
    <source>
        <dbReference type="ARBA" id="ARBA00022723"/>
    </source>
</evidence>
<evidence type="ECO:0000259" key="4">
    <source>
        <dbReference type="Pfam" id="PF01979"/>
    </source>
</evidence>
<evidence type="ECO:0000313" key="6">
    <source>
        <dbReference type="EMBL" id="GLY69887.1"/>
    </source>
</evidence>
<feature type="domain" description="Amidohydrolase-related" evidence="4">
    <location>
        <begin position="35"/>
        <end position="375"/>
    </location>
</feature>
<organism evidence="6 7">
    <name type="scientific">Amycolatopsis taiwanensis</name>
    <dbReference type="NCBI Taxonomy" id="342230"/>
    <lineage>
        <taxon>Bacteria</taxon>
        <taxon>Bacillati</taxon>
        <taxon>Actinomycetota</taxon>
        <taxon>Actinomycetes</taxon>
        <taxon>Pseudonocardiales</taxon>
        <taxon>Pseudonocardiaceae</taxon>
        <taxon>Amycolatopsis</taxon>
    </lineage>
</organism>
<dbReference type="InterPro" id="IPR054418">
    <property type="entry name" value="MQNX/HUTI_composite_N"/>
</dbReference>
<name>A0A9W6R989_9PSEU</name>
<dbReference type="GO" id="GO:0016810">
    <property type="term" value="F:hydrolase activity, acting on carbon-nitrogen (but not peptide) bonds"/>
    <property type="evidence" value="ECO:0007669"/>
    <property type="project" value="InterPro"/>
</dbReference>
<dbReference type="InterPro" id="IPR006680">
    <property type="entry name" value="Amidohydro-rel"/>
</dbReference>
<sequence length="388" mass="40664">MVVALEGERIAAVGPAEALLPRWPGVVVDHYPNATLTPGLIDAHVHLTLPGDGTTYEPAANRDATARFAVAVDNLRKHLAAGVTTVRDLGSHADFLGWSPAHAGDLPRVIRYGRPVTGVRGHMHPFGGGAHDAAEAAAIARGNIELGAGGVKIVATGGGTKGTVPHQETLTQDQIAAAVSVAHEHGLLATTHALSSEAIRRAVLAGSDGIEHIAFLTPDGASVFDESLAELAIARGTTFGSTLGCNFHYVELAEAGEVPGDELDEQRERTGYYIDNASRVRTMGGRIAPSSDAGWKHTAFGDFATELSLLVLAGYRPIEILRMATSGNAGYLRLAGEIGFVRPGRLADLAVFDGDPTEDIAATRAVRATYRAGRRVTSRAAARPFTRS</sequence>
<comment type="caution">
    <text evidence="6">The sequence shown here is derived from an EMBL/GenBank/DDBJ whole genome shotgun (WGS) entry which is preliminary data.</text>
</comment>
<keyword evidence="3" id="KW-0862">Zinc</keyword>
<protein>
    <submittedName>
        <fullName evidence="6">Xaa-Pro dipeptidase</fullName>
    </submittedName>
</protein>
<dbReference type="SUPFAM" id="SSF51338">
    <property type="entry name" value="Composite domain of metallo-dependent hydrolases"/>
    <property type="match status" value="1"/>
</dbReference>
<evidence type="ECO:0000256" key="3">
    <source>
        <dbReference type="ARBA" id="ARBA00022833"/>
    </source>
</evidence>
<dbReference type="PANTHER" id="PTHR43135:SF3">
    <property type="entry name" value="ALPHA-D-RIBOSE 1-METHYLPHOSPHONATE 5-TRIPHOSPHATE DIPHOSPHATASE"/>
    <property type="match status" value="1"/>
</dbReference>
<keyword evidence="7" id="KW-1185">Reference proteome</keyword>
<accession>A0A9W6R989</accession>
<dbReference type="Pfam" id="PF01979">
    <property type="entry name" value="Amidohydro_1"/>
    <property type="match status" value="1"/>
</dbReference>
<dbReference type="Proteomes" id="UP001165136">
    <property type="component" value="Unassembled WGS sequence"/>
</dbReference>
<evidence type="ECO:0000256" key="2">
    <source>
        <dbReference type="ARBA" id="ARBA00022801"/>
    </source>
</evidence>
<dbReference type="Gene3D" id="2.30.40.10">
    <property type="entry name" value="Urease, subunit C, domain 1"/>
    <property type="match status" value="1"/>
</dbReference>
<dbReference type="InterPro" id="IPR051781">
    <property type="entry name" value="Metallo-dep_Hydrolase"/>
</dbReference>
<evidence type="ECO:0000313" key="7">
    <source>
        <dbReference type="Proteomes" id="UP001165136"/>
    </source>
</evidence>
<keyword evidence="1" id="KW-0479">Metal-binding</keyword>
<dbReference type="InterPro" id="IPR011059">
    <property type="entry name" value="Metal-dep_hydrolase_composite"/>
</dbReference>
<gene>
    <name evidence="6" type="ORF">Atai01_65060</name>
</gene>
<dbReference type="Pfam" id="PF22039">
    <property type="entry name" value="HUTI_composite_bact"/>
    <property type="match status" value="1"/>
</dbReference>